<reference evidence="2 3" key="1">
    <citation type="submission" date="2020-03" db="EMBL/GenBank/DDBJ databases">
        <title>Whole genome shotgun sequence of Phytohabitans houttuyneae NBRC 108639.</title>
        <authorList>
            <person name="Komaki H."/>
            <person name="Tamura T."/>
        </authorList>
    </citation>
    <scope>NUCLEOTIDE SEQUENCE [LARGE SCALE GENOMIC DNA]</scope>
    <source>
        <strain evidence="2 3">NBRC 108639</strain>
    </source>
</reference>
<name>A0A6V8KKA9_9ACTN</name>
<organism evidence="2 3">
    <name type="scientific">Phytohabitans houttuyneae</name>
    <dbReference type="NCBI Taxonomy" id="1076126"/>
    <lineage>
        <taxon>Bacteria</taxon>
        <taxon>Bacillati</taxon>
        <taxon>Actinomycetota</taxon>
        <taxon>Actinomycetes</taxon>
        <taxon>Micromonosporales</taxon>
        <taxon>Micromonosporaceae</taxon>
    </lineage>
</organism>
<evidence type="ECO:0000256" key="1">
    <source>
        <dbReference type="SAM" id="Phobius"/>
    </source>
</evidence>
<dbReference type="RefSeq" id="WP_173063339.1">
    <property type="nucleotide sequence ID" value="NZ_BAABGO010000010.1"/>
</dbReference>
<keyword evidence="3" id="KW-1185">Reference proteome</keyword>
<evidence type="ECO:0000313" key="2">
    <source>
        <dbReference type="EMBL" id="GFJ82609.1"/>
    </source>
</evidence>
<evidence type="ECO:0000313" key="3">
    <source>
        <dbReference type="Proteomes" id="UP000482800"/>
    </source>
</evidence>
<dbReference type="Proteomes" id="UP000482800">
    <property type="component" value="Unassembled WGS sequence"/>
</dbReference>
<comment type="caution">
    <text evidence="2">The sequence shown here is derived from an EMBL/GenBank/DDBJ whole genome shotgun (WGS) entry which is preliminary data.</text>
</comment>
<dbReference type="EMBL" id="BLPF01000002">
    <property type="protein sequence ID" value="GFJ82609.1"/>
    <property type="molecule type" value="Genomic_DNA"/>
</dbReference>
<protein>
    <submittedName>
        <fullName evidence="2">Uncharacterized protein</fullName>
    </submittedName>
</protein>
<dbReference type="AlphaFoldDB" id="A0A6V8KKA9"/>
<keyword evidence="1" id="KW-0812">Transmembrane</keyword>
<proteinExistence type="predicted"/>
<gene>
    <name evidence="2" type="ORF">Phou_067890</name>
</gene>
<keyword evidence="1" id="KW-1133">Transmembrane helix</keyword>
<sequence length="280" mass="28690">MRDIADLGRAMARETADLAPRASAEEILRGGRRRAHRRTVAAAAGATVMAVALPVAVLSTGGGDGDSMPVGGSPPPTPTPSVELLDVTPAGPVPDPTLLTPGPTRTPLDPSVGCPTDAQNAQVVGDSIWTGATNSAGKELMVRFVRDDEADPAKAGFAVGLGDRVTGQVESLGCSFMFALPPAAEGYPAISAEFDGPVFPGPDATTTIVGSFIGPVDRITATYDGTPLTVGWKRWSAHPELVVYWITGVPAGADVNPRDAAHPLIKIYDAAGKVIGPPAE</sequence>
<reference evidence="2 3" key="2">
    <citation type="submission" date="2020-03" db="EMBL/GenBank/DDBJ databases">
        <authorList>
            <person name="Ichikawa N."/>
            <person name="Kimura A."/>
            <person name="Kitahashi Y."/>
            <person name="Uohara A."/>
        </authorList>
    </citation>
    <scope>NUCLEOTIDE SEQUENCE [LARGE SCALE GENOMIC DNA]</scope>
    <source>
        <strain evidence="2 3">NBRC 108639</strain>
    </source>
</reference>
<accession>A0A6V8KKA9</accession>
<feature type="transmembrane region" description="Helical" evidence="1">
    <location>
        <begin position="39"/>
        <end position="58"/>
    </location>
</feature>
<keyword evidence="1" id="KW-0472">Membrane</keyword>